<feature type="transmembrane region" description="Helical" evidence="5">
    <location>
        <begin position="165"/>
        <end position="185"/>
    </location>
</feature>
<accession>A0A239D2L1</accession>
<proteinExistence type="predicted"/>
<dbReference type="PANTHER" id="PTHR37422:SF13">
    <property type="entry name" value="LIPOPOLYSACCHARIDE BIOSYNTHESIS PROTEIN PA4999-RELATED"/>
    <property type="match status" value="1"/>
</dbReference>
<dbReference type="PANTHER" id="PTHR37422">
    <property type="entry name" value="TEICHURONIC ACID BIOSYNTHESIS PROTEIN TUAE"/>
    <property type="match status" value="1"/>
</dbReference>
<keyword evidence="8" id="KW-1185">Reference proteome</keyword>
<dbReference type="RefSeq" id="WP_089359644.1">
    <property type="nucleotide sequence ID" value="NZ_FZOG01000002.1"/>
</dbReference>
<dbReference type="GO" id="GO:0016020">
    <property type="term" value="C:membrane"/>
    <property type="evidence" value="ECO:0007669"/>
    <property type="project" value="UniProtKB-SubCell"/>
</dbReference>
<evidence type="ECO:0000313" key="7">
    <source>
        <dbReference type="EMBL" id="SNS26382.1"/>
    </source>
</evidence>
<feature type="transmembrane region" description="Helical" evidence="5">
    <location>
        <begin position="68"/>
        <end position="85"/>
    </location>
</feature>
<evidence type="ECO:0000256" key="4">
    <source>
        <dbReference type="ARBA" id="ARBA00023136"/>
    </source>
</evidence>
<evidence type="ECO:0000313" key="8">
    <source>
        <dbReference type="Proteomes" id="UP000242915"/>
    </source>
</evidence>
<reference evidence="8" key="1">
    <citation type="submission" date="2017-06" db="EMBL/GenBank/DDBJ databases">
        <authorList>
            <person name="Varghese N."/>
            <person name="Submissions S."/>
        </authorList>
    </citation>
    <scope>NUCLEOTIDE SEQUENCE [LARGE SCALE GENOMIC DNA]</scope>
    <source>
        <strain evidence="8">CIP 108523</strain>
    </source>
</reference>
<protein>
    <submittedName>
        <fullName evidence="7">O-antigen ligase</fullName>
    </submittedName>
</protein>
<feature type="transmembrane region" description="Helical" evidence="5">
    <location>
        <begin position="215"/>
        <end position="235"/>
    </location>
</feature>
<evidence type="ECO:0000259" key="6">
    <source>
        <dbReference type="Pfam" id="PF04932"/>
    </source>
</evidence>
<evidence type="ECO:0000256" key="5">
    <source>
        <dbReference type="SAM" id="Phobius"/>
    </source>
</evidence>
<dbReference type="Pfam" id="PF04932">
    <property type="entry name" value="Wzy_C"/>
    <property type="match status" value="1"/>
</dbReference>
<dbReference type="Proteomes" id="UP000242915">
    <property type="component" value="Unassembled WGS sequence"/>
</dbReference>
<feature type="transmembrane region" description="Helical" evidence="5">
    <location>
        <begin position="121"/>
        <end position="145"/>
    </location>
</feature>
<evidence type="ECO:0000256" key="2">
    <source>
        <dbReference type="ARBA" id="ARBA00022692"/>
    </source>
</evidence>
<evidence type="ECO:0000256" key="3">
    <source>
        <dbReference type="ARBA" id="ARBA00022989"/>
    </source>
</evidence>
<feature type="transmembrane region" description="Helical" evidence="5">
    <location>
        <begin position="44"/>
        <end position="62"/>
    </location>
</feature>
<name>A0A239D2L1_9PSED</name>
<keyword evidence="7" id="KW-0436">Ligase</keyword>
<evidence type="ECO:0000256" key="1">
    <source>
        <dbReference type="ARBA" id="ARBA00004141"/>
    </source>
</evidence>
<keyword evidence="2 5" id="KW-0812">Transmembrane</keyword>
<feature type="transmembrane region" description="Helical" evidence="5">
    <location>
        <begin position="191"/>
        <end position="210"/>
    </location>
</feature>
<feature type="transmembrane region" description="Helical" evidence="5">
    <location>
        <begin position="317"/>
        <end position="340"/>
    </location>
</feature>
<keyword evidence="3 5" id="KW-1133">Transmembrane helix</keyword>
<dbReference type="GO" id="GO:0016874">
    <property type="term" value="F:ligase activity"/>
    <property type="evidence" value="ECO:0007669"/>
    <property type="project" value="UniProtKB-KW"/>
</dbReference>
<dbReference type="EMBL" id="FZOG01000002">
    <property type="protein sequence ID" value="SNS26382.1"/>
    <property type="molecule type" value="Genomic_DNA"/>
</dbReference>
<feature type="transmembrane region" description="Helical" evidence="5">
    <location>
        <begin position="241"/>
        <end position="262"/>
    </location>
</feature>
<keyword evidence="4 5" id="KW-0472">Membrane</keyword>
<dbReference type="InterPro" id="IPR007016">
    <property type="entry name" value="O-antigen_ligase-rel_domated"/>
</dbReference>
<sequence>MDFNRLEFQKVSALVVVFFAFSFFSISCVLIFISELKWHDQQRVAQLILLFFALIGFVFSGAQRFSHQFFFIFVFIFICGLFSCADSEYVIWSLKEWACYGGLVILALYVSELPLRTHVVFPGMIVFVLVLLSFQFLVAYISAYLSGIYMLESNVLIGGFSNPRFYGQFQVIALPIATCALRWLWSRDNKVGAVFLFGVLSVQWVVAYCLAGRGVLVGLMVANIALLIVAVKFWRIVALQAAVAGVGLGLYLVFFFLIPSWFDIDVNLRDGLRTSLSGREVIWGIAWELFIANPVLGVGPMNFSAVLNPIAAHPHQFILQLLAEWGGGVAVAVLLLMIYAARAGWRFIRSGLATDFDAVLAISLVSAVVLAQVDGVFVMPYTETWLAIIAGLATARWTQNASFGYSATRYKLMGVRLLSILFLVVIGYTLMIDVPDLQNKQQAYLDSHFAGYMPRFWILGQIPWE</sequence>
<feature type="transmembrane region" description="Helical" evidence="5">
    <location>
        <begin position="12"/>
        <end position="32"/>
    </location>
</feature>
<dbReference type="InterPro" id="IPR051533">
    <property type="entry name" value="WaaL-like"/>
</dbReference>
<gene>
    <name evidence="7" type="ORF">SAMN05216255_2030</name>
</gene>
<feature type="domain" description="O-antigen ligase-related" evidence="6">
    <location>
        <begin position="205"/>
        <end position="326"/>
    </location>
</feature>
<comment type="subcellular location">
    <subcellularLocation>
        <location evidence="1">Membrane</location>
        <topology evidence="1">Multi-pass membrane protein</topology>
    </subcellularLocation>
</comment>
<dbReference type="PROSITE" id="PS51257">
    <property type="entry name" value="PROKAR_LIPOPROTEIN"/>
    <property type="match status" value="1"/>
</dbReference>
<organism evidence="7 8">
    <name type="scientific">Pseudomonas segetis</name>
    <dbReference type="NCBI Taxonomy" id="298908"/>
    <lineage>
        <taxon>Bacteria</taxon>
        <taxon>Pseudomonadati</taxon>
        <taxon>Pseudomonadota</taxon>
        <taxon>Gammaproteobacteria</taxon>
        <taxon>Pseudomonadales</taxon>
        <taxon>Pseudomonadaceae</taxon>
        <taxon>Pseudomonas</taxon>
    </lineage>
</organism>
<feature type="transmembrane region" description="Helical" evidence="5">
    <location>
        <begin position="410"/>
        <end position="431"/>
    </location>
</feature>
<dbReference type="AlphaFoldDB" id="A0A239D2L1"/>
<feature type="transmembrane region" description="Helical" evidence="5">
    <location>
        <begin position="352"/>
        <end position="371"/>
    </location>
</feature>
<feature type="transmembrane region" description="Helical" evidence="5">
    <location>
        <begin position="97"/>
        <end position="115"/>
    </location>
</feature>
<feature type="transmembrane region" description="Helical" evidence="5">
    <location>
        <begin position="282"/>
        <end position="305"/>
    </location>
</feature>